<feature type="region of interest" description="Disordered" evidence="7">
    <location>
        <begin position="1"/>
        <end position="30"/>
    </location>
</feature>
<dbReference type="AlphaFoldDB" id="A0A0Q9YG99"/>
<evidence type="ECO:0000256" key="6">
    <source>
        <dbReference type="RuleBase" id="RU364113"/>
    </source>
</evidence>
<dbReference type="EMBL" id="LKHV02000001">
    <property type="protein sequence ID" value="MCS5707555.1"/>
    <property type="molecule type" value="Genomic_DNA"/>
</dbReference>
<dbReference type="InterPro" id="IPR001107">
    <property type="entry name" value="Band_7"/>
</dbReference>
<accession>A0A0Q9YG99</accession>
<reference evidence="9" key="1">
    <citation type="submission" date="2015-09" db="EMBL/GenBank/DDBJ databases">
        <title>Draft Genome Sequences of Two Novel Amoeba-resistant Intranuclear Bacteria, Candidatus Berkiella cookevillensis and Candidatus Berkiella aquae.</title>
        <authorList>
            <person name="Mehari Y.T."/>
            <person name="Arivett B.A."/>
            <person name="Farone A.L."/>
            <person name="Gunderson J.H."/>
            <person name="Farone M.B."/>
        </authorList>
    </citation>
    <scope>NUCLEOTIDE SEQUENCE [LARGE SCALE GENOMIC DNA]</scope>
    <source>
        <strain evidence="9">CC99</strain>
    </source>
</reference>
<dbReference type="InterPro" id="IPR036013">
    <property type="entry name" value="Band_7/SPFH_dom_sf"/>
</dbReference>
<dbReference type="GO" id="GO:0008233">
    <property type="term" value="F:peptidase activity"/>
    <property type="evidence" value="ECO:0007669"/>
    <property type="project" value="UniProtKB-KW"/>
</dbReference>
<keyword evidence="4 6" id="KW-1133">Transmembrane helix</keyword>
<feature type="transmembrane region" description="Helical" evidence="6">
    <location>
        <begin position="65"/>
        <end position="87"/>
    </location>
</feature>
<dbReference type="GO" id="GO:0006508">
    <property type="term" value="P:proteolysis"/>
    <property type="evidence" value="ECO:0007669"/>
    <property type="project" value="UniProtKB-KW"/>
</dbReference>
<dbReference type="OrthoDB" id="9779595at2"/>
<dbReference type="Pfam" id="PF01145">
    <property type="entry name" value="Band_7"/>
    <property type="match status" value="1"/>
</dbReference>
<dbReference type="InterPro" id="IPR020980">
    <property type="entry name" value="Membrane_HflK_N"/>
</dbReference>
<dbReference type="EMBL" id="LKHV01000002">
    <property type="protein sequence ID" value="KRG19558.1"/>
    <property type="molecule type" value="Genomic_DNA"/>
</dbReference>
<evidence type="ECO:0000256" key="7">
    <source>
        <dbReference type="SAM" id="MobiDB-lite"/>
    </source>
</evidence>
<dbReference type="SMART" id="SM00244">
    <property type="entry name" value="PHB"/>
    <property type="match status" value="1"/>
</dbReference>
<comment type="subunit">
    <text evidence="6">HflC and HflK may interact to form a multimeric complex.</text>
</comment>
<gene>
    <name evidence="9" type="primary">hflK</name>
    <name evidence="10" type="ORF">CC99x_001410</name>
    <name evidence="9" type="ORF">CC99x_00570</name>
</gene>
<name>A0A0Q9YG99_9GAMM</name>
<dbReference type="PANTHER" id="PTHR43327:SF2">
    <property type="entry name" value="MODULATOR OF FTSH PROTEASE HFLK"/>
    <property type="match status" value="1"/>
</dbReference>
<dbReference type="InterPro" id="IPR050710">
    <property type="entry name" value="Band7/mec-2_domain"/>
</dbReference>
<reference evidence="10" key="2">
    <citation type="journal article" date="2016" name="Genome Announc.">
        <title>Draft Genome Sequences of Two Novel Amoeba-Resistant Intranuclear Bacteria, 'Candidatus Berkiella cookevillensis' and 'Candidatus Berkiella aquae'.</title>
        <authorList>
            <person name="Mehari Y.T."/>
            <person name="Arivett B.A."/>
            <person name="Farone A.L."/>
            <person name="Gunderson J.H."/>
            <person name="Farone M.B."/>
        </authorList>
    </citation>
    <scope>NUCLEOTIDE SEQUENCE</scope>
    <source>
        <strain evidence="10">CC99</strain>
    </source>
</reference>
<protein>
    <recommendedName>
        <fullName evidence="6">Protein HflK</fullName>
    </recommendedName>
</protein>
<comment type="caution">
    <text evidence="9">The sequence shown here is derived from an EMBL/GenBank/DDBJ whole genome shotgun (WGS) entry which is preliminary data.</text>
</comment>
<evidence type="ECO:0000256" key="4">
    <source>
        <dbReference type="ARBA" id="ARBA00022989"/>
    </source>
</evidence>
<reference evidence="10" key="3">
    <citation type="submission" date="2021-06" db="EMBL/GenBank/DDBJ databases">
        <title>Genomic Description and Analysis of Intracellular Bacteria, Candidatus Berkiella cookevillensis and Candidatus Berkiella aquae.</title>
        <authorList>
            <person name="Kidane D.T."/>
            <person name="Mehari Y.T."/>
            <person name="Rice F.C."/>
            <person name="Arivett B.A."/>
            <person name="Farone A.L."/>
            <person name="Berk S.G."/>
            <person name="Farone M.B."/>
        </authorList>
    </citation>
    <scope>NUCLEOTIDE SEQUENCE</scope>
    <source>
        <strain evidence="10">CC99</strain>
    </source>
</reference>
<keyword evidence="9" id="KW-0645">Protease</keyword>
<dbReference type="PANTHER" id="PTHR43327">
    <property type="entry name" value="STOMATIN-LIKE PROTEIN 2, MITOCHONDRIAL"/>
    <property type="match status" value="1"/>
</dbReference>
<dbReference type="GO" id="GO:0016020">
    <property type="term" value="C:membrane"/>
    <property type="evidence" value="ECO:0007669"/>
    <property type="project" value="UniProtKB-SubCell"/>
</dbReference>
<feature type="region of interest" description="Disordered" evidence="7">
    <location>
        <begin position="353"/>
        <end position="410"/>
    </location>
</feature>
<evidence type="ECO:0000313" key="9">
    <source>
        <dbReference type="EMBL" id="KRG19558.1"/>
    </source>
</evidence>
<evidence type="ECO:0000256" key="3">
    <source>
        <dbReference type="ARBA" id="ARBA00022692"/>
    </source>
</evidence>
<sequence length="410" mass="45311">MSWNDPERDERGKKKDPWGKNAEAPPDLDETLRQFQQKLRKVFGGGEGGNSGGFSSNKGAPGASMFGMVVVSIVIFAIYVVSGIFIVDPPEKAVITRFGQYIKTVGPGPHWIAPLIESRKIVNVEKIHSETHLAHMITKDKNIATAEIAIQYKIDNPEDYLFNLPDPRNTLTLAMRSALRSGVGRVTMDEIMTEGRTETSLYIRDQIQSILNNYGAGIKITRANLRKTTVPEGQVQEAYDDANAARQDQEKVINEAMAEKIKQINGAEGEAKSIINEAQAYRESKVLEAQGNTQRFLEVLPEYKLAPDITQERLYIETMQEVYANSNKVLIDVDSGNNMVYIPLDKIVDANKASRKDLSDSTTSSTQQLRSGPQSAVSDYSTTKSATRQSSSARPTYSNSSRPVREGASS</sequence>
<keyword evidence="5 6" id="KW-0472">Membrane</keyword>
<evidence type="ECO:0000259" key="8">
    <source>
        <dbReference type="SMART" id="SM00244"/>
    </source>
</evidence>
<organism evidence="9">
    <name type="scientific">Candidatus Berkiella cookevillensis</name>
    <dbReference type="NCBI Taxonomy" id="437022"/>
    <lineage>
        <taxon>Bacteria</taxon>
        <taxon>Pseudomonadati</taxon>
        <taxon>Pseudomonadota</taxon>
        <taxon>Gammaproteobacteria</taxon>
        <taxon>Candidatus Berkiellales</taxon>
        <taxon>Candidatus Berkiellaceae</taxon>
        <taxon>Candidatus Berkiella</taxon>
    </lineage>
</organism>
<dbReference type="RefSeq" id="WP_057623457.1">
    <property type="nucleotide sequence ID" value="NZ_LKHV02000001.1"/>
</dbReference>
<dbReference type="STRING" id="437022.CC99x_00570"/>
<comment type="function">
    <text evidence="6">HflC and HflK could encode or regulate a protease.</text>
</comment>
<evidence type="ECO:0000256" key="5">
    <source>
        <dbReference type="ARBA" id="ARBA00023136"/>
    </source>
</evidence>
<feature type="compositionally biased region" description="Polar residues" evidence="7">
    <location>
        <begin position="372"/>
        <end position="410"/>
    </location>
</feature>
<evidence type="ECO:0000313" key="11">
    <source>
        <dbReference type="Proteomes" id="UP000051494"/>
    </source>
</evidence>
<feature type="compositionally biased region" description="Basic and acidic residues" evidence="7">
    <location>
        <begin position="1"/>
        <end position="18"/>
    </location>
</feature>
<dbReference type="InterPro" id="IPR010201">
    <property type="entry name" value="HflK"/>
</dbReference>
<dbReference type="Proteomes" id="UP000051494">
    <property type="component" value="Unassembled WGS sequence"/>
</dbReference>
<comment type="subcellular location">
    <subcellularLocation>
        <location evidence="1">Membrane</location>
        <topology evidence="1">Single-pass membrane protein</topology>
    </subcellularLocation>
</comment>
<evidence type="ECO:0000256" key="1">
    <source>
        <dbReference type="ARBA" id="ARBA00004167"/>
    </source>
</evidence>
<dbReference type="InterPro" id="IPR001972">
    <property type="entry name" value="Stomatin_HflK_fam"/>
</dbReference>
<evidence type="ECO:0000313" key="10">
    <source>
        <dbReference type="EMBL" id="MCS5707555.1"/>
    </source>
</evidence>
<evidence type="ECO:0000256" key="2">
    <source>
        <dbReference type="ARBA" id="ARBA00006971"/>
    </source>
</evidence>
<comment type="similarity">
    <text evidence="2 6">Belongs to the band 7/mec-2 family. HflK subfamily.</text>
</comment>
<dbReference type="CDD" id="cd03404">
    <property type="entry name" value="SPFH_HflK"/>
    <property type="match status" value="1"/>
</dbReference>
<dbReference type="Gene3D" id="3.30.479.30">
    <property type="entry name" value="Band 7 domain"/>
    <property type="match status" value="1"/>
</dbReference>
<keyword evidence="3 6" id="KW-0812">Transmembrane</keyword>
<dbReference type="PRINTS" id="PR00721">
    <property type="entry name" value="STOMATIN"/>
</dbReference>
<keyword evidence="9" id="KW-0378">Hydrolase</keyword>
<feature type="domain" description="Band 7" evidence="8">
    <location>
        <begin position="82"/>
        <end position="243"/>
    </location>
</feature>
<dbReference type="NCBIfam" id="TIGR01933">
    <property type="entry name" value="hflK"/>
    <property type="match status" value="1"/>
</dbReference>
<dbReference type="SUPFAM" id="SSF117892">
    <property type="entry name" value="Band 7/SPFH domain"/>
    <property type="match status" value="1"/>
</dbReference>
<dbReference type="Pfam" id="PF12221">
    <property type="entry name" value="HflK_N"/>
    <property type="match status" value="1"/>
</dbReference>
<feature type="compositionally biased region" description="Low complexity" evidence="7">
    <location>
        <begin position="360"/>
        <end position="371"/>
    </location>
</feature>
<keyword evidence="11" id="KW-1185">Reference proteome</keyword>
<proteinExistence type="inferred from homology"/>